<feature type="non-terminal residue" evidence="2">
    <location>
        <position position="152"/>
    </location>
</feature>
<reference evidence="2" key="1">
    <citation type="submission" date="2023-03" db="EMBL/GenBank/DDBJ databases">
        <authorList>
            <person name="Steffen K."/>
            <person name="Cardenas P."/>
        </authorList>
    </citation>
    <scope>NUCLEOTIDE SEQUENCE</scope>
</reference>
<dbReference type="AlphaFoldDB" id="A0AA35WHM4"/>
<protein>
    <recommendedName>
        <fullName evidence="4">CUB domain-containing protein</fullName>
    </recommendedName>
</protein>
<keyword evidence="3" id="KW-1185">Reference proteome</keyword>
<name>A0AA35WHM4_GEOBA</name>
<evidence type="ECO:0008006" key="4">
    <source>
        <dbReference type="Google" id="ProtNLM"/>
    </source>
</evidence>
<accession>A0AA35WHM4</accession>
<dbReference type="Proteomes" id="UP001174909">
    <property type="component" value="Unassembled WGS sequence"/>
</dbReference>
<evidence type="ECO:0000313" key="3">
    <source>
        <dbReference type="Proteomes" id="UP001174909"/>
    </source>
</evidence>
<gene>
    <name evidence="2" type="ORF">GBAR_LOCUS9133</name>
</gene>
<evidence type="ECO:0000313" key="2">
    <source>
        <dbReference type="EMBL" id="CAI8014635.1"/>
    </source>
</evidence>
<feature type="region of interest" description="Disordered" evidence="1">
    <location>
        <begin position="116"/>
        <end position="136"/>
    </location>
</feature>
<sequence>QLLGQYNIKCDEGRLALFYVAEIDLQGKEDCVYNGKQRCQDYILIDRGTSGPTEICGNSSNGAMSELESGSFTVIFRTSEEKKFGGFEIHVICFREEDRDRRGCLTPMDFNSSVCTADSGGGELHPQDNTPDEGRGRRRWTLTLAHLPGYLP</sequence>
<proteinExistence type="predicted"/>
<dbReference type="Gene3D" id="2.60.120.290">
    <property type="entry name" value="Spermadhesin, CUB domain"/>
    <property type="match status" value="1"/>
</dbReference>
<evidence type="ECO:0000256" key="1">
    <source>
        <dbReference type="SAM" id="MobiDB-lite"/>
    </source>
</evidence>
<dbReference type="EMBL" id="CASHTH010001381">
    <property type="protein sequence ID" value="CAI8014635.1"/>
    <property type="molecule type" value="Genomic_DNA"/>
</dbReference>
<comment type="caution">
    <text evidence="2">The sequence shown here is derived from an EMBL/GenBank/DDBJ whole genome shotgun (WGS) entry which is preliminary data.</text>
</comment>
<dbReference type="InterPro" id="IPR035914">
    <property type="entry name" value="Sperma_CUB_dom_sf"/>
</dbReference>
<organism evidence="2 3">
    <name type="scientific">Geodia barretti</name>
    <name type="common">Barrett's horny sponge</name>
    <dbReference type="NCBI Taxonomy" id="519541"/>
    <lineage>
        <taxon>Eukaryota</taxon>
        <taxon>Metazoa</taxon>
        <taxon>Porifera</taxon>
        <taxon>Demospongiae</taxon>
        <taxon>Heteroscleromorpha</taxon>
        <taxon>Tetractinellida</taxon>
        <taxon>Astrophorina</taxon>
        <taxon>Geodiidae</taxon>
        <taxon>Geodia</taxon>
    </lineage>
</organism>